<dbReference type="Proteomes" id="UP000199502">
    <property type="component" value="Unassembled WGS sequence"/>
</dbReference>
<dbReference type="EMBL" id="FMVT01000013">
    <property type="protein sequence ID" value="SCY88154.1"/>
    <property type="molecule type" value="Genomic_DNA"/>
</dbReference>
<reference evidence="1 2" key="1">
    <citation type="submission" date="2016-10" db="EMBL/GenBank/DDBJ databases">
        <authorList>
            <person name="de Groot N.N."/>
        </authorList>
    </citation>
    <scope>NUCLEOTIDE SEQUENCE [LARGE SCALE GENOMIC DNA]</scope>
    <source>
        <strain evidence="1 2">CGMCC 1.8925</strain>
    </source>
</reference>
<sequence>MCGLYRLLVSLPMALIRDYCFLHFGFMSLRLLSCLSPLGEVTTFRSFCTTYTIFFRGLHSLQRDAQKTFGQW</sequence>
<gene>
    <name evidence="1" type="ORF">SAMN05660710_03240</name>
</gene>
<evidence type="ECO:0000313" key="2">
    <source>
        <dbReference type="Proteomes" id="UP000199502"/>
    </source>
</evidence>
<name>A0A1G5JJ13_9RHOB</name>
<dbReference type="AlphaFoldDB" id="A0A1G5JJ13"/>
<evidence type="ECO:0000313" key="1">
    <source>
        <dbReference type="EMBL" id="SCY88154.1"/>
    </source>
</evidence>
<protein>
    <submittedName>
        <fullName evidence="1">Uncharacterized protein</fullName>
    </submittedName>
</protein>
<keyword evidence="2" id="KW-1185">Reference proteome</keyword>
<proteinExistence type="predicted"/>
<accession>A0A1G5JJ13</accession>
<organism evidence="1 2">
    <name type="scientific">Paracoccus tibetensis</name>
    <dbReference type="NCBI Taxonomy" id="336292"/>
    <lineage>
        <taxon>Bacteria</taxon>
        <taxon>Pseudomonadati</taxon>
        <taxon>Pseudomonadota</taxon>
        <taxon>Alphaproteobacteria</taxon>
        <taxon>Rhodobacterales</taxon>
        <taxon>Paracoccaceae</taxon>
        <taxon>Paracoccus</taxon>
    </lineage>
</organism>